<reference evidence="3" key="1">
    <citation type="journal article" date="2013" name="Nature">
        <title>Pan genome of the phytoplankton Emiliania underpins its global distribution.</title>
        <authorList>
            <person name="Read B.A."/>
            <person name="Kegel J."/>
            <person name="Klute M.J."/>
            <person name="Kuo A."/>
            <person name="Lefebvre S.C."/>
            <person name="Maumus F."/>
            <person name="Mayer C."/>
            <person name="Miller J."/>
            <person name="Monier A."/>
            <person name="Salamov A."/>
            <person name="Young J."/>
            <person name="Aguilar M."/>
            <person name="Claverie J.M."/>
            <person name="Frickenhaus S."/>
            <person name="Gonzalez K."/>
            <person name="Herman E.K."/>
            <person name="Lin Y.C."/>
            <person name="Napier J."/>
            <person name="Ogata H."/>
            <person name="Sarno A.F."/>
            <person name="Shmutz J."/>
            <person name="Schroeder D."/>
            <person name="de Vargas C."/>
            <person name="Verret F."/>
            <person name="von Dassow P."/>
            <person name="Valentin K."/>
            <person name="Van de Peer Y."/>
            <person name="Wheeler G."/>
            <person name="Dacks J.B."/>
            <person name="Delwiche C.F."/>
            <person name="Dyhrman S.T."/>
            <person name="Glockner G."/>
            <person name="John U."/>
            <person name="Richards T."/>
            <person name="Worden A.Z."/>
            <person name="Zhang X."/>
            <person name="Grigoriev I.V."/>
            <person name="Allen A.E."/>
            <person name="Bidle K."/>
            <person name="Borodovsky M."/>
            <person name="Bowler C."/>
            <person name="Brownlee C."/>
            <person name="Cock J.M."/>
            <person name="Elias M."/>
            <person name="Gladyshev V.N."/>
            <person name="Groth M."/>
            <person name="Guda C."/>
            <person name="Hadaegh A."/>
            <person name="Iglesias-Rodriguez M.D."/>
            <person name="Jenkins J."/>
            <person name="Jones B.M."/>
            <person name="Lawson T."/>
            <person name="Leese F."/>
            <person name="Lindquist E."/>
            <person name="Lobanov A."/>
            <person name="Lomsadze A."/>
            <person name="Malik S.B."/>
            <person name="Marsh M.E."/>
            <person name="Mackinder L."/>
            <person name="Mock T."/>
            <person name="Mueller-Roeber B."/>
            <person name="Pagarete A."/>
            <person name="Parker M."/>
            <person name="Probert I."/>
            <person name="Quesneville H."/>
            <person name="Raines C."/>
            <person name="Rensing S.A."/>
            <person name="Riano-Pachon D.M."/>
            <person name="Richier S."/>
            <person name="Rokitta S."/>
            <person name="Shiraiwa Y."/>
            <person name="Soanes D.M."/>
            <person name="van der Giezen M."/>
            <person name="Wahlund T.M."/>
            <person name="Williams B."/>
            <person name="Wilson W."/>
            <person name="Wolfe G."/>
            <person name="Wurch L.L."/>
        </authorList>
    </citation>
    <scope>NUCLEOTIDE SEQUENCE</scope>
</reference>
<name>A0A0D3IGA3_EMIH1</name>
<sequence length="261" mass="28608">MSEDGDLASDEEAWPIDAATDDEDLADEPTLPCVGAALWSWLPEEVLRLFAKSSSVTVVRSRAIDLSICPVCGHKIPEGQSFCERCGKELFDERVGRQTRVQVGGPFSREDCESFASALMRANVLEHITIFSLSFAPDGAIDPLLDAWAGGAMIMLDRVELRQSVHTTRGLQALEDAIQKGALPAVTQLSLPQNELSSLSVEPLLRISSHLNQLKHLELHDNAQLWVDAGAFSLPEQPALQELRATLDGRGIQLHLRPRNV</sequence>
<dbReference type="HOGENOM" id="CLU_1067256_0_0_1"/>
<protein>
    <recommendedName>
        <fullName evidence="1">Zinc-ribbon domain-containing protein</fullName>
    </recommendedName>
</protein>
<dbReference type="KEGG" id="ehx:EMIHUDRAFT_216008"/>
<accession>A0A0D3IGA3</accession>
<dbReference type="EnsemblProtists" id="EOD10288">
    <property type="protein sequence ID" value="EOD10288"/>
    <property type="gene ID" value="EMIHUDRAFT_216008"/>
</dbReference>
<keyword evidence="3" id="KW-1185">Reference proteome</keyword>
<dbReference type="InterPro" id="IPR026870">
    <property type="entry name" value="Zinc_ribbon_dom"/>
</dbReference>
<dbReference type="Gene3D" id="3.80.10.10">
    <property type="entry name" value="Ribonuclease Inhibitor"/>
    <property type="match status" value="1"/>
</dbReference>
<organism evidence="2 3">
    <name type="scientific">Emiliania huxleyi (strain CCMP1516)</name>
    <dbReference type="NCBI Taxonomy" id="280463"/>
    <lineage>
        <taxon>Eukaryota</taxon>
        <taxon>Haptista</taxon>
        <taxon>Haptophyta</taxon>
        <taxon>Prymnesiophyceae</taxon>
        <taxon>Isochrysidales</taxon>
        <taxon>Noelaerhabdaceae</taxon>
        <taxon>Emiliania</taxon>
    </lineage>
</organism>
<evidence type="ECO:0000259" key="1">
    <source>
        <dbReference type="Pfam" id="PF13240"/>
    </source>
</evidence>
<feature type="domain" description="Zinc-ribbon" evidence="1">
    <location>
        <begin position="69"/>
        <end position="90"/>
    </location>
</feature>
<proteinExistence type="predicted"/>
<reference evidence="2" key="2">
    <citation type="submission" date="2024-10" db="UniProtKB">
        <authorList>
            <consortium name="EnsemblProtists"/>
        </authorList>
    </citation>
    <scope>IDENTIFICATION</scope>
</reference>
<evidence type="ECO:0000313" key="3">
    <source>
        <dbReference type="Proteomes" id="UP000013827"/>
    </source>
</evidence>
<dbReference type="Proteomes" id="UP000013827">
    <property type="component" value="Unassembled WGS sequence"/>
</dbReference>
<evidence type="ECO:0000313" key="2">
    <source>
        <dbReference type="EnsemblProtists" id="EOD10288"/>
    </source>
</evidence>
<dbReference type="SUPFAM" id="SSF52047">
    <property type="entry name" value="RNI-like"/>
    <property type="match status" value="1"/>
</dbReference>
<dbReference type="PaxDb" id="2903-EOD10288"/>
<dbReference type="InterPro" id="IPR032675">
    <property type="entry name" value="LRR_dom_sf"/>
</dbReference>
<dbReference type="GeneID" id="17256383"/>
<dbReference type="Pfam" id="PF13240">
    <property type="entry name" value="Zn_Ribbon_1"/>
    <property type="match status" value="1"/>
</dbReference>
<dbReference type="RefSeq" id="XP_005762717.1">
    <property type="nucleotide sequence ID" value="XM_005762660.1"/>
</dbReference>
<dbReference type="AlphaFoldDB" id="A0A0D3IGA3"/>